<dbReference type="PANTHER" id="PTHR43023">
    <property type="entry name" value="PROTEIN TRIGALACTOSYLDIACYLGLYCEROL 3, CHLOROPLASTIC"/>
    <property type="match status" value="1"/>
</dbReference>
<dbReference type="PANTHER" id="PTHR43023:SF3">
    <property type="entry name" value="PROTEIN TRIGALACTOSYLDIACYLGLYCEROL 3, CHLOROPLASTIC"/>
    <property type="match status" value="1"/>
</dbReference>
<reference evidence="5" key="2">
    <citation type="submission" date="2022-06" db="EMBL/GenBank/DDBJ databases">
        <title>Xiashengella guii gen. nov. sp. nov., a bacterium isolated form anaerobic digestion tank.</title>
        <authorList>
            <person name="Huang H."/>
        </authorList>
    </citation>
    <scope>NUCLEOTIDE SEQUENCE</scope>
    <source>
        <strain evidence="5">Ai-910</strain>
    </source>
</reference>
<evidence type="ECO:0000313" key="6">
    <source>
        <dbReference type="Proteomes" id="UP001056426"/>
    </source>
</evidence>
<evidence type="ECO:0000256" key="3">
    <source>
        <dbReference type="ARBA" id="ARBA00022840"/>
    </source>
</evidence>
<evidence type="ECO:0000259" key="4">
    <source>
        <dbReference type="PROSITE" id="PS50893"/>
    </source>
</evidence>
<dbReference type="PROSITE" id="PS50893">
    <property type="entry name" value="ABC_TRANSPORTER_2"/>
    <property type="match status" value="1"/>
</dbReference>
<dbReference type="AlphaFoldDB" id="A0A9J6ZN48"/>
<gene>
    <name evidence="5" type="ORF">M9189_08665</name>
</gene>
<dbReference type="GO" id="GO:0016887">
    <property type="term" value="F:ATP hydrolysis activity"/>
    <property type="evidence" value="ECO:0007669"/>
    <property type="project" value="InterPro"/>
</dbReference>
<keyword evidence="3 5" id="KW-0067">ATP-binding</keyword>
<dbReference type="Pfam" id="PF00005">
    <property type="entry name" value="ABC_tran"/>
    <property type="match status" value="1"/>
</dbReference>
<evidence type="ECO:0000256" key="2">
    <source>
        <dbReference type="ARBA" id="ARBA00022741"/>
    </source>
</evidence>
<accession>A0A9J6ZN48</accession>
<keyword evidence="1" id="KW-0813">Transport</keyword>
<name>A0A9J6ZN48_9BACT</name>
<proteinExistence type="predicted"/>
<protein>
    <submittedName>
        <fullName evidence="5">ATP-binding cassette domain-containing protein</fullName>
    </submittedName>
</protein>
<dbReference type="Proteomes" id="UP001056426">
    <property type="component" value="Chromosome"/>
</dbReference>
<dbReference type="InterPro" id="IPR027417">
    <property type="entry name" value="P-loop_NTPase"/>
</dbReference>
<evidence type="ECO:0000256" key="1">
    <source>
        <dbReference type="ARBA" id="ARBA00022448"/>
    </source>
</evidence>
<organism evidence="5 6">
    <name type="scientific">Xiashengella succiniciproducens</name>
    <dbReference type="NCBI Taxonomy" id="2949635"/>
    <lineage>
        <taxon>Bacteria</taxon>
        <taxon>Pseudomonadati</taxon>
        <taxon>Bacteroidota</taxon>
        <taxon>Bacteroidia</taxon>
        <taxon>Marinilabiliales</taxon>
        <taxon>Marinilabiliaceae</taxon>
        <taxon>Xiashengella</taxon>
    </lineage>
</organism>
<dbReference type="GO" id="GO:0005524">
    <property type="term" value="F:ATP binding"/>
    <property type="evidence" value="ECO:0007669"/>
    <property type="project" value="UniProtKB-KW"/>
</dbReference>
<dbReference type="PROSITE" id="PS00211">
    <property type="entry name" value="ABC_TRANSPORTER_1"/>
    <property type="match status" value="1"/>
</dbReference>
<dbReference type="SMART" id="SM00382">
    <property type="entry name" value="AAA"/>
    <property type="match status" value="1"/>
</dbReference>
<sequence length="249" mass="27352">MSEGDEIISVRGLNASFGDRQVLHEVSFSIRRGEITLIIGGSGSGKTTVLKHLLHLYEPPKGTVYIFGKDIAEISEDEQTELYLQMGVIYQNGALLNSMTVMENIALLPQQYTDMPEELIQEMVLMKLGLVNLSDAAWLYPSELSGGMLKRAALARAIIMDPPLLFCDEPGSGLDPVSLAALDGLILELKEKLGMTVVMITHEVSSISRIADKVVFLHEGRVLFEGSRDEAMNSELPQLRDYFAKGHGS</sequence>
<dbReference type="InterPro" id="IPR003593">
    <property type="entry name" value="AAA+_ATPase"/>
</dbReference>
<feature type="domain" description="ABC transporter" evidence="4">
    <location>
        <begin position="8"/>
        <end position="244"/>
    </location>
</feature>
<reference evidence="5" key="1">
    <citation type="submission" date="2022-05" db="EMBL/GenBank/DDBJ databases">
        <authorList>
            <person name="Sun X."/>
        </authorList>
    </citation>
    <scope>NUCLEOTIDE SEQUENCE</scope>
    <source>
        <strain evidence="5">Ai-910</strain>
    </source>
</reference>
<keyword evidence="6" id="KW-1185">Reference proteome</keyword>
<evidence type="ECO:0000313" key="5">
    <source>
        <dbReference type="EMBL" id="URW78927.1"/>
    </source>
</evidence>
<dbReference type="Gene3D" id="3.40.50.300">
    <property type="entry name" value="P-loop containing nucleotide triphosphate hydrolases"/>
    <property type="match status" value="1"/>
</dbReference>
<dbReference type="RefSeq" id="WP_250722396.1">
    <property type="nucleotide sequence ID" value="NZ_CP098400.1"/>
</dbReference>
<dbReference type="SUPFAM" id="SSF52540">
    <property type="entry name" value="P-loop containing nucleoside triphosphate hydrolases"/>
    <property type="match status" value="1"/>
</dbReference>
<dbReference type="InterPro" id="IPR017871">
    <property type="entry name" value="ABC_transporter-like_CS"/>
</dbReference>
<dbReference type="EMBL" id="CP098400">
    <property type="protein sequence ID" value="URW78927.1"/>
    <property type="molecule type" value="Genomic_DNA"/>
</dbReference>
<dbReference type="InterPro" id="IPR003439">
    <property type="entry name" value="ABC_transporter-like_ATP-bd"/>
</dbReference>
<dbReference type="KEGG" id="alkq:M9189_08665"/>
<keyword evidence="2" id="KW-0547">Nucleotide-binding</keyword>